<dbReference type="Proteomes" id="UP001153365">
    <property type="component" value="Unassembled WGS sequence"/>
</dbReference>
<accession>A0AAV0B0M8</accession>
<evidence type="ECO:0000313" key="1">
    <source>
        <dbReference type="EMBL" id="CAH7675172.1"/>
    </source>
</evidence>
<dbReference type="AlphaFoldDB" id="A0AAV0B0M8"/>
<proteinExistence type="predicted"/>
<keyword evidence="2" id="KW-1185">Reference proteome</keyword>
<comment type="caution">
    <text evidence="1">The sequence shown here is derived from an EMBL/GenBank/DDBJ whole genome shotgun (WGS) entry which is preliminary data.</text>
</comment>
<organism evidence="1 2">
    <name type="scientific">Phakopsora pachyrhizi</name>
    <name type="common">Asian soybean rust disease fungus</name>
    <dbReference type="NCBI Taxonomy" id="170000"/>
    <lineage>
        <taxon>Eukaryota</taxon>
        <taxon>Fungi</taxon>
        <taxon>Dikarya</taxon>
        <taxon>Basidiomycota</taxon>
        <taxon>Pucciniomycotina</taxon>
        <taxon>Pucciniomycetes</taxon>
        <taxon>Pucciniales</taxon>
        <taxon>Phakopsoraceae</taxon>
        <taxon>Phakopsora</taxon>
    </lineage>
</organism>
<sequence length="177" mass="19776">MDSIKIPLKKNIVVISLFLVFFAFCPVKCSLKELLNQSINRQPIGEFHNVLVDSAETASKVFNKKPNQALVSKALKTNQKIQRLEVGYGVILGTRNMVQLKIKPSEANSAKLNLVEKISDIIKILTQCFGVLARMSFGGFRLILYNLSKSKGSGLAWRSYLEKLSQLSGIQSFFSLH</sequence>
<dbReference type="EMBL" id="CALTRL010002264">
    <property type="protein sequence ID" value="CAH7675172.1"/>
    <property type="molecule type" value="Genomic_DNA"/>
</dbReference>
<name>A0AAV0B0M8_PHAPC</name>
<gene>
    <name evidence="1" type="ORF">PPACK8108_LOCUS10143</name>
</gene>
<protein>
    <submittedName>
        <fullName evidence="1">Uncharacterized protein</fullName>
    </submittedName>
</protein>
<reference evidence="1" key="1">
    <citation type="submission" date="2022-06" db="EMBL/GenBank/DDBJ databases">
        <authorList>
            <consortium name="SYNGENTA / RWTH Aachen University"/>
        </authorList>
    </citation>
    <scope>NUCLEOTIDE SEQUENCE</scope>
</reference>
<evidence type="ECO:0000313" key="2">
    <source>
        <dbReference type="Proteomes" id="UP001153365"/>
    </source>
</evidence>